<protein>
    <submittedName>
        <fullName evidence="1">Uncharacterized protein</fullName>
    </submittedName>
</protein>
<keyword evidence="2" id="KW-1185">Reference proteome</keyword>
<evidence type="ECO:0000313" key="1">
    <source>
        <dbReference type="EMBL" id="KAI1710850.1"/>
    </source>
</evidence>
<sequence>MAPAQFLCCLCRVVLDDSEIESHISAEHLDYFPFECSYCRKAKQKYWAATKEDMKLHIATNHNGNKSHYFVIEDDAKEIELKKLAKECRRLAIPQTPASDSNSALRSVWTVLNDATSSTNAAENWPDLSRVKQENDEDVIVIEDDDETTAMAHMSSDAHDELPETSGHAMEDQWNIILQSLIPTEEQEVASNFDFSRLNSINLYPGSISAVIENNYESNSSCHGTIEEAQAWEDFWTTMVQPLIQQSLPPAKKIPNIRSHLKDTKKKGKHPTDQPTVKVTHRNGNLKVLWQDQQDYVKAFPNMCLAGKNKPRTSHKNTSAKKSDAITITNIWIDMGETAVFQTSEGRIYQTRPLSEQSFFQILYETGLPQHIEITVVDKPYPKASIISEIKKRFRLSTGQHFVFTLLSQHSVQDEMLRNEYGTLEIKTLPSEIVGYNRIMFHCCAFRIHSVGS</sequence>
<name>A0AAD4N2R3_9BILA</name>
<comment type="caution">
    <text evidence="1">The sequence shown here is derived from an EMBL/GenBank/DDBJ whole genome shotgun (WGS) entry which is preliminary data.</text>
</comment>
<dbReference type="AlphaFoldDB" id="A0AAD4N2R3"/>
<accession>A0AAD4N2R3</accession>
<gene>
    <name evidence="1" type="ORF">DdX_10552</name>
</gene>
<evidence type="ECO:0000313" key="2">
    <source>
        <dbReference type="Proteomes" id="UP001201812"/>
    </source>
</evidence>
<dbReference type="Proteomes" id="UP001201812">
    <property type="component" value="Unassembled WGS sequence"/>
</dbReference>
<proteinExistence type="predicted"/>
<organism evidence="1 2">
    <name type="scientific">Ditylenchus destructor</name>
    <dbReference type="NCBI Taxonomy" id="166010"/>
    <lineage>
        <taxon>Eukaryota</taxon>
        <taxon>Metazoa</taxon>
        <taxon>Ecdysozoa</taxon>
        <taxon>Nematoda</taxon>
        <taxon>Chromadorea</taxon>
        <taxon>Rhabditida</taxon>
        <taxon>Tylenchina</taxon>
        <taxon>Tylenchomorpha</taxon>
        <taxon>Sphaerularioidea</taxon>
        <taxon>Anguinidae</taxon>
        <taxon>Anguininae</taxon>
        <taxon>Ditylenchus</taxon>
    </lineage>
</organism>
<reference evidence="1" key="1">
    <citation type="submission" date="2022-01" db="EMBL/GenBank/DDBJ databases">
        <title>Genome Sequence Resource for Two Populations of Ditylenchus destructor, the Migratory Endoparasitic Phytonematode.</title>
        <authorList>
            <person name="Zhang H."/>
            <person name="Lin R."/>
            <person name="Xie B."/>
        </authorList>
    </citation>
    <scope>NUCLEOTIDE SEQUENCE</scope>
    <source>
        <strain evidence="1">BazhouSP</strain>
    </source>
</reference>
<dbReference type="EMBL" id="JAKKPZ010000024">
    <property type="protein sequence ID" value="KAI1710850.1"/>
    <property type="molecule type" value="Genomic_DNA"/>
</dbReference>